<proteinExistence type="predicted"/>
<comment type="caution">
    <text evidence="3">The sequence shown here is derived from an EMBL/GenBank/DDBJ whole genome shotgun (WGS) entry which is preliminary data.</text>
</comment>
<dbReference type="RefSeq" id="XP_003082497.2">
    <property type="nucleotide sequence ID" value="XM_003082449.2"/>
</dbReference>
<name>A0A090N4K2_OSTTA</name>
<dbReference type="AlphaFoldDB" id="A0A090N4K2"/>
<dbReference type="EMBL" id="CAID01000013">
    <property type="protein sequence ID" value="CEG00013.1"/>
    <property type="molecule type" value="Genomic_DNA"/>
</dbReference>
<evidence type="ECO:0000313" key="3">
    <source>
        <dbReference type="EMBL" id="CEG00013.1"/>
    </source>
</evidence>
<keyword evidence="2" id="KW-0812">Transmembrane</keyword>
<protein>
    <submittedName>
        <fullName evidence="3">Unnamed product</fullName>
    </submittedName>
</protein>
<reference evidence="3 4" key="2">
    <citation type="journal article" date="2014" name="BMC Genomics">
        <title>An improved genome of the model marine alga Ostreococcus tauri unfolds by assessing Illumina de novo assemblies.</title>
        <authorList>
            <person name="Blanc-Mathieu R."/>
            <person name="Verhelst B."/>
            <person name="Derelle E."/>
            <person name="Rombauts S."/>
            <person name="Bouget F.Y."/>
            <person name="Carre I."/>
            <person name="Chateau A."/>
            <person name="Eyre-Walker A."/>
            <person name="Grimsley N."/>
            <person name="Moreau H."/>
            <person name="Piegu B."/>
            <person name="Rivals E."/>
            <person name="Schackwitz W."/>
            <person name="Van de Peer Y."/>
            <person name="Piganeau G."/>
        </authorList>
    </citation>
    <scope>NUCLEOTIDE SEQUENCE [LARGE SCALE GENOMIC DNA]</scope>
    <source>
        <strain evidence="4">OTTH 0595 / CCAP 157/2 / RCC745</strain>
    </source>
</reference>
<keyword evidence="2" id="KW-1133">Transmembrane helix</keyword>
<evidence type="ECO:0000313" key="4">
    <source>
        <dbReference type="Proteomes" id="UP000009170"/>
    </source>
</evidence>
<organism evidence="3 4">
    <name type="scientific">Ostreococcus tauri</name>
    <name type="common">Marine green alga</name>
    <dbReference type="NCBI Taxonomy" id="70448"/>
    <lineage>
        <taxon>Eukaryota</taxon>
        <taxon>Viridiplantae</taxon>
        <taxon>Chlorophyta</taxon>
        <taxon>Mamiellophyceae</taxon>
        <taxon>Mamiellales</taxon>
        <taxon>Bathycoccaceae</taxon>
        <taxon>Ostreococcus</taxon>
    </lineage>
</organism>
<feature type="region of interest" description="Disordered" evidence="1">
    <location>
        <begin position="1"/>
        <end position="28"/>
    </location>
</feature>
<keyword evidence="4" id="KW-1185">Reference proteome</keyword>
<feature type="transmembrane region" description="Helical" evidence="2">
    <location>
        <begin position="37"/>
        <end position="58"/>
    </location>
</feature>
<gene>
    <name evidence="3" type="ORF">OT_ostta13g00240</name>
</gene>
<keyword evidence="2" id="KW-0472">Membrane</keyword>
<reference evidence="4" key="1">
    <citation type="journal article" date="2006" name="Proc. Natl. Acad. Sci. U.S.A.">
        <title>Genome analysis of the smallest free-living eukaryote Ostreococcus tauri unveils many unique features.</title>
        <authorList>
            <person name="Derelle E."/>
            <person name="Ferraz C."/>
            <person name="Rombauts S."/>
            <person name="Rouze P."/>
            <person name="Worden A.Z."/>
            <person name="Robbens S."/>
            <person name="Partensky F."/>
            <person name="Degroeve S."/>
            <person name="Echeynie S."/>
            <person name="Cooke R."/>
            <person name="Saeys Y."/>
            <person name="Wuyts J."/>
            <person name="Jabbari K."/>
            <person name="Bowler C."/>
            <person name="Panaud O."/>
            <person name="Piegu B."/>
            <person name="Ball S.G."/>
            <person name="Ral J.-P."/>
            <person name="Bouget F.-Y."/>
            <person name="Piganeau G."/>
            <person name="De Baets B."/>
            <person name="Picard A."/>
            <person name="Delseny M."/>
            <person name="Demaille J."/>
            <person name="Van de Peer Y."/>
            <person name="Moreau H."/>
        </authorList>
    </citation>
    <scope>NUCLEOTIDE SEQUENCE [LARGE SCALE GENOMIC DNA]</scope>
    <source>
        <strain evidence="4">OTTH 0595 / CCAP 157/2 / RCC745</strain>
    </source>
</reference>
<dbReference type="InParanoid" id="A0A090N4K2"/>
<accession>A0A090N4K2</accession>
<evidence type="ECO:0000256" key="2">
    <source>
        <dbReference type="SAM" id="Phobius"/>
    </source>
</evidence>
<sequence length="253" mass="27934">MTSDGVVDERTPLATTLRTGGETGATRRRRRAMGWTAPMMASALALTLCAALGVLYLIKGSLSKRPTTSTLEPGTYVIRGSFKGQGWETENYCALATGRDEDAVKDGISCSRACSANATKEKPERFFVTKNPRDERYRRIHRGSGDDVYYCVTDADEKLSRGAPAWKNLVIACDKRVNATNVENELDDSADFIIANVTEGATYEYAVMSREQGRYCHEKHDKVECAYPGFVSRHARFDFIEISNADVAKCVTA</sequence>
<dbReference type="KEGG" id="ota:OT_ostta13g00240"/>
<dbReference type="GeneID" id="9835684"/>
<dbReference type="Proteomes" id="UP000009170">
    <property type="component" value="Unassembled WGS sequence"/>
</dbReference>
<evidence type="ECO:0000256" key="1">
    <source>
        <dbReference type="SAM" id="MobiDB-lite"/>
    </source>
</evidence>